<dbReference type="RefSeq" id="WP_153420120.1">
    <property type="nucleotide sequence ID" value="NZ_WFLM01000003.1"/>
</dbReference>
<accession>A0A6N6VVN3</accession>
<comment type="caution">
    <text evidence="2">The sequence shown here is derived from an EMBL/GenBank/DDBJ whole genome shotgun (WGS) entry which is preliminary data.</text>
</comment>
<keyword evidence="2" id="KW-0808">Transferase</keyword>
<dbReference type="Gene3D" id="3.40.50.2000">
    <property type="entry name" value="Glycogen Phosphorylase B"/>
    <property type="match status" value="1"/>
</dbReference>
<dbReference type="SUPFAM" id="SSF53756">
    <property type="entry name" value="UDP-Glycosyltransferase/glycogen phosphorylase"/>
    <property type="match status" value="1"/>
</dbReference>
<feature type="domain" description="Glycosyl transferase family 1" evidence="1">
    <location>
        <begin position="196"/>
        <end position="379"/>
    </location>
</feature>
<organism evidence="2 3">
    <name type="scientific">Silvanigrella paludirubra</name>
    <dbReference type="NCBI Taxonomy" id="2499159"/>
    <lineage>
        <taxon>Bacteria</taxon>
        <taxon>Pseudomonadati</taxon>
        <taxon>Bdellovibrionota</taxon>
        <taxon>Oligoflexia</taxon>
        <taxon>Silvanigrellales</taxon>
        <taxon>Silvanigrellaceae</taxon>
        <taxon>Silvanigrella</taxon>
    </lineage>
</organism>
<dbReference type="Proteomes" id="UP000437748">
    <property type="component" value="Unassembled WGS sequence"/>
</dbReference>
<gene>
    <name evidence="2" type="ORF">GCL60_07960</name>
</gene>
<dbReference type="AlphaFoldDB" id="A0A6N6VVN3"/>
<proteinExistence type="predicted"/>
<dbReference type="InterPro" id="IPR001296">
    <property type="entry name" value="Glyco_trans_1"/>
</dbReference>
<dbReference type="PANTHER" id="PTHR12526">
    <property type="entry name" value="GLYCOSYLTRANSFERASE"/>
    <property type="match status" value="1"/>
</dbReference>
<protein>
    <submittedName>
        <fullName evidence="2">Glycosyltransferase</fullName>
    </submittedName>
</protein>
<dbReference type="GO" id="GO:0016757">
    <property type="term" value="F:glycosyltransferase activity"/>
    <property type="evidence" value="ECO:0007669"/>
    <property type="project" value="InterPro"/>
</dbReference>
<reference evidence="2 3" key="1">
    <citation type="submission" date="2019-10" db="EMBL/GenBank/DDBJ databases">
        <title>New species of Slilvanegrellaceae.</title>
        <authorList>
            <person name="Pitt A."/>
            <person name="Hahn M.W."/>
        </authorList>
    </citation>
    <scope>NUCLEOTIDE SEQUENCE [LARGE SCALE GENOMIC DNA]</scope>
    <source>
        <strain evidence="2 3">SP-Ram-0.45-NSY-1</strain>
    </source>
</reference>
<dbReference type="EMBL" id="WFLM01000003">
    <property type="protein sequence ID" value="KAB8038789.1"/>
    <property type="molecule type" value="Genomic_DNA"/>
</dbReference>
<evidence type="ECO:0000259" key="1">
    <source>
        <dbReference type="Pfam" id="PF00534"/>
    </source>
</evidence>
<name>A0A6N6VVN3_9BACT</name>
<keyword evidence="3" id="KW-1185">Reference proteome</keyword>
<dbReference type="OrthoDB" id="9804196at2"/>
<dbReference type="Pfam" id="PF00534">
    <property type="entry name" value="Glycos_transf_1"/>
    <property type="match status" value="1"/>
</dbReference>
<evidence type="ECO:0000313" key="2">
    <source>
        <dbReference type="EMBL" id="KAB8038789.1"/>
    </source>
</evidence>
<sequence length="401" mass="46425">MNSKFKITHLFLNSNPWFSAVSDYSLQIALYVKTNHNILYCAEVGSTAMKDKCNQYDIPFVHSPIHNQTFINFFKSLFLLIKILSNHKQDLKYIWVFEGREHTLCCITKILFPFFWRDKKLIRVRGQAQNIKSNFISKYIYNKITDKIIFAAECVKKRVQFNLKNDKFIVHYYGKSLFPVNDNNSSFLIHPSLPTIDAKKLVFTVIGRFDPVKGHDYLTEAYLKAKFKDLKGNFIKTQMVYIGYNANVNPKDIYSKYLNIFGEGKYIDSKYYLENKNENKELFIIEEKIANIQNLLSITAFGVIPSLDSEVICRVGVEFLQSGVPVLSSNAGALPEVFSDFPEFIFNAGDINSLTNKLENSLSLFLDNEKYSNLKEKSKNIGVEKFSSHNYKNMIDFIDKK</sequence>
<evidence type="ECO:0000313" key="3">
    <source>
        <dbReference type="Proteomes" id="UP000437748"/>
    </source>
</evidence>